<dbReference type="GO" id="GO:0003676">
    <property type="term" value="F:nucleic acid binding"/>
    <property type="evidence" value="ECO:0007669"/>
    <property type="project" value="InterPro"/>
</dbReference>
<evidence type="ECO:0000313" key="5">
    <source>
        <dbReference type="EMBL" id="RGE40945.1"/>
    </source>
</evidence>
<proteinExistence type="predicted"/>
<dbReference type="GO" id="GO:0006139">
    <property type="term" value="P:nucleobase-containing compound metabolic process"/>
    <property type="evidence" value="ECO:0007669"/>
    <property type="project" value="InterPro"/>
</dbReference>
<keyword evidence="2" id="KW-0378">Hydrolase</keyword>
<dbReference type="OrthoDB" id="9154961at2"/>
<dbReference type="Proteomes" id="UP000261948">
    <property type="component" value="Unassembled WGS sequence"/>
</dbReference>
<dbReference type="InterPro" id="IPR006555">
    <property type="entry name" value="ATP-dep_Helicase_C"/>
</dbReference>
<dbReference type="GO" id="GO:0016818">
    <property type="term" value="F:hydrolase activity, acting on acid anhydrides, in phosphorus-containing anhydrides"/>
    <property type="evidence" value="ECO:0007669"/>
    <property type="project" value="InterPro"/>
</dbReference>
<evidence type="ECO:0000313" key="6">
    <source>
        <dbReference type="Proteomes" id="UP000261948"/>
    </source>
</evidence>
<dbReference type="GO" id="GO:0005524">
    <property type="term" value="F:ATP binding"/>
    <property type="evidence" value="ECO:0007669"/>
    <property type="project" value="UniProtKB-KW"/>
</dbReference>
<reference evidence="5 6" key="1">
    <citation type="submission" date="2018-08" db="EMBL/GenBank/DDBJ databases">
        <title>Comamonas testosteroni strain SWCO2.</title>
        <authorList>
            <person name="Jiang N."/>
            <person name="Zhang X.Z."/>
        </authorList>
    </citation>
    <scope>NUCLEOTIDE SEQUENCE [LARGE SCALE GENOMIC DNA]</scope>
    <source>
        <strain evidence="5 6">SWCO2</strain>
    </source>
</reference>
<name>A0A373FBV9_COMTE</name>
<evidence type="ECO:0000256" key="3">
    <source>
        <dbReference type="ARBA" id="ARBA00022840"/>
    </source>
</evidence>
<keyword evidence="6" id="KW-1185">Reference proteome</keyword>
<keyword evidence="1" id="KW-0547">Nucleotide-binding</keyword>
<gene>
    <name evidence="5" type="ORF">DZC30_19545</name>
</gene>
<dbReference type="Gene3D" id="3.40.50.300">
    <property type="entry name" value="P-loop containing nucleotide triphosphate hydrolases"/>
    <property type="match status" value="2"/>
</dbReference>
<feature type="domain" description="Helicase ATP-binding" evidence="4">
    <location>
        <begin position="104"/>
        <end position="387"/>
    </location>
</feature>
<accession>A0A373FBV9</accession>
<dbReference type="Pfam" id="PF13307">
    <property type="entry name" value="Helicase_C_2"/>
    <property type="match status" value="1"/>
</dbReference>
<keyword evidence="3" id="KW-0067">ATP-binding</keyword>
<evidence type="ECO:0000259" key="4">
    <source>
        <dbReference type="PROSITE" id="PS51193"/>
    </source>
</evidence>
<protein>
    <recommendedName>
        <fullName evidence="4">Helicase ATP-binding domain-containing protein</fullName>
    </recommendedName>
</protein>
<sequence>MALAAKRYPVTPIPAALEGRSFTTETYKQLISLALKEQLELQDVDYRNYPTKVFTLSPTMDARLREIALERYEGDEKAAFVGLCEAGIRHAEERNQEREAAAQQLDIAIPFKAKSNLQAQYFESVSKVLADNRILYAEGSTGIGKGRVLCAVGVEKARSTKALVAIAAPTVATVEQLYNEAESLGIGDVQLRILAGASEFVDDLLLRAAIEEWPEEASEAVRNWVASGARPLHPDRPLVKSIGPGAAWLRNDLAELAGDMDISNYTLRFDVGAESDSRAIVRKLREVHGETPTVLFCTHHLLALAQKTQWKLFPAPSLLIVDEAHLLEQHFSLVNTRSLSMHSLRSVLARERRLNKLGAASAVGRAYKQSQALSEELKAMRKAGDVAVELAELGFGQRQDLRRITSQLAEQLKSKGCAGVPLVHGFGKALEGVIERLDRIDRSGEMPTHNCYLHFSRVRGFPSLSVGPVSLNMQLGALWKASEQGVVLASASLFTPSATDEQNCDYMRAVLNTPVARTVYASPIIDQEIYNLPTLHVPSIERAARLRPASEGDARKQWQCDVANFVAQEVLPTAKGGVMLLNTAYEDIEGISQHLQASAAQLQREVVCMQRGTSFMSAVQAYRSAYAAGKHPIFLALGPAWTGLDLTDSSVEAGQDFLLTDVIIPKLPVNLNASNTMRNRFNRIGMTAVVTEALLTFKQGLGRVIRRHGVTDRRIWVLDGRVFDGQPWNDKKNGSVALIQLTATVRRMLKSYLKVVLH</sequence>
<dbReference type="PROSITE" id="PS51193">
    <property type="entry name" value="HELICASE_ATP_BIND_2"/>
    <property type="match status" value="1"/>
</dbReference>
<dbReference type="SUPFAM" id="SSF52540">
    <property type="entry name" value="P-loop containing nucleoside triphosphate hydrolases"/>
    <property type="match status" value="1"/>
</dbReference>
<dbReference type="InterPro" id="IPR014013">
    <property type="entry name" value="Helic_SF1/SF2_ATP-bd_DinG/Rad3"/>
</dbReference>
<dbReference type="EMBL" id="QURR01000032">
    <property type="protein sequence ID" value="RGE40945.1"/>
    <property type="molecule type" value="Genomic_DNA"/>
</dbReference>
<dbReference type="InterPro" id="IPR027417">
    <property type="entry name" value="P-loop_NTPase"/>
</dbReference>
<evidence type="ECO:0000256" key="2">
    <source>
        <dbReference type="ARBA" id="ARBA00022801"/>
    </source>
</evidence>
<dbReference type="AlphaFoldDB" id="A0A373FBV9"/>
<dbReference type="GO" id="GO:0004386">
    <property type="term" value="F:helicase activity"/>
    <property type="evidence" value="ECO:0007669"/>
    <property type="project" value="InterPro"/>
</dbReference>
<comment type="caution">
    <text evidence="5">The sequence shown here is derived from an EMBL/GenBank/DDBJ whole genome shotgun (WGS) entry which is preliminary data.</text>
</comment>
<evidence type="ECO:0000256" key="1">
    <source>
        <dbReference type="ARBA" id="ARBA00022741"/>
    </source>
</evidence>
<organism evidence="5 6">
    <name type="scientific">Comamonas testosteroni</name>
    <name type="common">Pseudomonas testosteroni</name>
    <dbReference type="NCBI Taxonomy" id="285"/>
    <lineage>
        <taxon>Bacteria</taxon>
        <taxon>Pseudomonadati</taxon>
        <taxon>Pseudomonadota</taxon>
        <taxon>Betaproteobacteria</taxon>
        <taxon>Burkholderiales</taxon>
        <taxon>Comamonadaceae</taxon>
        <taxon>Comamonas</taxon>
    </lineage>
</organism>